<dbReference type="PANTHER" id="PTHR46300:SF12">
    <property type="entry name" value="P450, PUTATIVE (EUROFUNG)-RELATED"/>
    <property type="match status" value="1"/>
</dbReference>
<dbReference type="Gene3D" id="1.10.630.10">
    <property type="entry name" value="Cytochrome P450"/>
    <property type="match status" value="1"/>
</dbReference>
<keyword evidence="5 6" id="KW-0349">Heme</keyword>
<evidence type="ECO:0000313" key="8">
    <source>
        <dbReference type="EMBL" id="OGM47277.1"/>
    </source>
</evidence>
<evidence type="ECO:0000256" key="6">
    <source>
        <dbReference type="RuleBase" id="RU000461"/>
    </source>
</evidence>
<dbReference type="InterPro" id="IPR036396">
    <property type="entry name" value="Cyt_P450_sf"/>
</dbReference>
<dbReference type="STRING" id="109264.A0A1F8A6G0"/>
<dbReference type="PANTHER" id="PTHR46300">
    <property type="entry name" value="P450, PUTATIVE (EUROFUNG)-RELATED-RELATED"/>
    <property type="match status" value="1"/>
</dbReference>
<evidence type="ECO:0000313" key="9">
    <source>
        <dbReference type="Proteomes" id="UP000179179"/>
    </source>
</evidence>
<dbReference type="InterPro" id="IPR002401">
    <property type="entry name" value="Cyt_P450_E_grp-I"/>
</dbReference>
<dbReference type="GO" id="GO:0005506">
    <property type="term" value="F:iron ion binding"/>
    <property type="evidence" value="ECO:0007669"/>
    <property type="project" value="InterPro"/>
</dbReference>
<evidence type="ECO:0000256" key="1">
    <source>
        <dbReference type="ARBA" id="ARBA00010617"/>
    </source>
</evidence>
<sequence length="525" mass="59609">MVFQHWSTIAIGVLTVYIVTRFLTFKKTPAPLPPGPPPKPIIGNLKDLPPNGARDWEHWLKHKKLYGPISSITVLGQTFVILNDPKLAVELFEQRSKWHSDRPRMFFATELAGIGGILGMIRYSDRSKAIQKAMSKEIGSKVAVSRFHGLQEAETRRFLLRVLEAPEDLRNHIRKEAGAIVLKLAYGYTVEPHKEDPLVELADVSMYYFSFVCRYGAWLVDVIPSLRYLPSWFPGTEFKRVGQRSKEAFQNFGGKPYNFVKQQMSQGTHHPSYLSSILESEDIEPGSEKEYVTKWSAASIYAGGADTTVSTIACFFLAMALYPEAQRKGQEEIDRVIGNRLPTFADRDNLPYINAMVKEILRWHPVVPTNLPHVSTHDDMCQGYFIPKGSIFFANIWGFTHDPDVFHDPMAFKPERYLGENPEPDSHRLSFGFGRRICPGRVMADAAIYLNIAQCLAAFSIRKKVVDGKEVEPRVEFQAALISHPEPYDVSIKPRSSMHEELIRAVETDYPWEKSHADELVNIKA</sequence>
<comment type="caution">
    <text evidence="8">The sequence shown here is derived from an EMBL/GenBank/DDBJ whole genome shotgun (WGS) entry which is preliminary data.</text>
</comment>
<dbReference type="RefSeq" id="XP_022390994.1">
    <property type="nucleotide sequence ID" value="XM_022530973.1"/>
</dbReference>
<dbReference type="InterPro" id="IPR017972">
    <property type="entry name" value="Cyt_P450_CS"/>
</dbReference>
<keyword evidence="7" id="KW-0472">Membrane</keyword>
<evidence type="ECO:0000256" key="2">
    <source>
        <dbReference type="ARBA" id="ARBA00022723"/>
    </source>
</evidence>
<dbReference type="PRINTS" id="PR00463">
    <property type="entry name" value="EP450I"/>
</dbReference>
<keyword evidence="2 5" id="KW-0479">Metal-binding</keyword>
<gene>
    <name evidence="8" type="ORF">ABOM_003843</name>
</gene>
<dbReference type="InterPro" id="IPR050364">
    <property type="entry name" value="Cytochrome_P450_fung"/>
</dbReference>
<keyword evidence="4 5" id="KW-0408">Iron</keyword>
<dbReference type="CDD" id="cd11065">
    <property type="entry name" value="CYP64-like"/>
    <property type="match status" value="1"/>
</dbReference>
<proteinExistence type="inferred from homology"/>
<organism evidence="8 9">
    <name type="scientific">Aspergillus bombycis</name>
    <dbReference type="NCBI Taxonomy" id="109264"/>
    <lineage>
        <taxon>Eukaryota</taxon>
        <taxon>Fungi</taxon>
        <taxon>Dikarya</taxon>
        <taxon>Ascomycota</taxon>
        <taxon>Pezizomycotina</taxon>
        <taxon>Eurotiomycetes</taxon>
        <taxon>Eurotiomycetidae</taxon>
        <taxon>Eurotiales</taxon>
        <taxon>Aspergillaceae</taxon>
        <taxon>Aspergillus</taxon>
    </lineage>
</organism>
<reference evidence="8 9" key="1">
    <citation type="journal article" date="2016" name="Genome Biol. Evol.">
        <title>Draft genome sequence of an aflatoxigenic Aspergillus species, A. bombycis.</title>
        <authorList>
            <person name="Moore G.G."/>
            <person name="Mack B.M."/>
            <person name="Beltz S.B."/>
            <person name="Gilbert M.K."/>
        </authorList>
    </citation>
    <scope>NUCLEOTIDE SEQUENCE [LARGE SCALE GENOMIC DNA]</scope>
    <source>
        <strain evidence="9">NRRL 26010</strain>
    </source>
</reference>
<dbReference type="GO" id="GO:0020037">
    <property type="term" value="F:heme binding"/>
    <property type="evidence" value="ECO:0007669"/>
    <property type="project" value="InterPro"/>
</dbReference>
<keyword evidence="7" id="KW-0812">Transmembrane</keyword>
<comment type="cofactor">
    <cofactor evidence="5">
        <name>heme</name>
        <dbReference type="ChEBI" id="CHEBI:30413"/>
    </cofactor>
</comment>
<accession>A0A1F8A6G0</accession>
<feature type="binding site" description="axial binding residue" evidence="5">
    <location>
        <position position="438"/>
    </location>
    <ligand>
        <name>heme</name>
        <dbReference type="ChEBI" id="CHEBI:30413"/>
    </ligand>
    <ligandPart>
        <name>Fe</name>
        <dbReference type="ChEBI" id="CHEBI:18248"/>
    </ligandPart>
</feature>
<keyword evidence="7" id="KW-1133">Transmembrane helix</keyword>
<dbReference type="InterPro" id="IPR001128">
    <property type="entry name" value="Cyt_P450"/>
</dbReference>
<keyword evidence="9" id="KW-1185">Reference proteome</keyword>
<dbReference type="GeneID" id="34447233"/>
<dbReference type="EMBL" id="LYCR01000024">
    <property type="protein sequence ID" value="OGM47277.1"/>
    <property type="molecule type" value="Genomic_DNA"/>
</dbReference>
<evidence type="ECO:0000256" key="4">
    <source>
        <dbReference type="ARBA" id="ARBA00023004"/>
    </source>
</evidence>
<feature type="transmembrane region" description="Helical" evidence="7">
    <location>
        <begin position="6"/>
        <end position="24"/>
    </location>
</feature>
<protein>
    <submittedName>
        <fullName evidence="8">Putative cytochrome P450</fullName>
    </submittedName>
</protein>
<dbReference type="Proteomes" id="UP000179179">
    <property type="component" value="Unassembled WGS sequence"/>
</dbReference>
<keyword evidence="6" id="KW-0503">Monooxygenase</keyword>
<dbReference type="SUPFAM" id="SSF48264">
    <property type="entry name" value="Cytochrome P450"/>
    <property type="match status" value="1"/>
</dbReference>
<evidence type="ECO:0000256" key="5">
    <source>
        <dbReference type="PIRSR" id="PIRSR602401-1"/>
    </source>
</evidence>
<dbReference type="AlphaFoldDB" id="A0A1F8A6G0"/>
<dbReference type="GO" id="GO:0004497">
    <property type="term" value="F:monooxygenase activity"/>
    <property type="evidence" value="ECO:0007669"/>
    <property type="project" value="UniProtKB-KW"/>
</dbReference>
<dbReference type="OrthoDB" id="2789670at2759"/>
<dbReference type="PRINTS" id="PR00385">
    <property type="entry name" value="P450"/>
</dbReference>
<dbReference type="PROSITE" id="PS00086">
    <property type="entry name" value="CYTOCHROME_P450"/>
    <property type="match status" value="1"/>
</dbReference>
<name>A0A1F8A6G0_9EURO</name>
<evidence type="ECO:0000256" key="7">
    <source>
        <dbReference type="SAM" id="Phobius"/>
    </source>
</evidence>
<dbReference type="Pfam" id="PF00067">
    <property type="entry name" value="p450"/>
    <property type="match status" value="1"/>
</dbReference>
<dbReference type="GO" id="GO:0016705">
    <property type="term" value="F:oxidoreductase activity, acting on paired donors, with incorporation or reduction of molecular oxygen"/>
    <property type="evidence" value="ECO:0007669"/>
    <property type="project" value="InterPro"/>
</dbReference>
<keyword evidence="3 6" id="KW-0560">Oxidoreductase</keyword>
<evidence type="ECO:0000256" key="3">
    <source>
        <dbReference type="ARBA" id="ARBA00023002"/>
    </source>
</evidence>
<comment type="similarity">
    <text evidence="1 6">Belongs to the cytochrome P450 family.</text>
</comment>